<dbReference type="EMBL" id="BAABFT010000008">
    <property type="protein sequence ID" value="GAA4327835.1"/>
    <property type="molecule type" value="Genomic_DNA"/>
</dbReference>
<reference evidence="2" key="1">
    <citation type="journal article" date="2019" name="Int. J. Syst. Evol. Microbiol.">
        <title>The Global Catalogue of Microorganisms (GCM) 10K type strain sequencing project: providing services to taxonomists for standard genome sequencing and annotation.</title>
        <authorList>
            <consortium name="The Broad Institute Genomics Platform"/>
            <consortium name="The Broad Institute Genome Sequencing Center for Infectious Disease"/>
            <person name="Wu L."/>
            <person name="Ma J."/>
        </authorList>
    </citation>
    <scope>NUCLEOTIDE SEQUENCE [LARGE SCALE GENOMIC DNA]</scope>
    <source>
        <strain evidence="2">JCM 17705</strain>
    </source>
</reference>
<evidence type="ECO:0008006" key="3">
    <source>
        <dbReference type="Google" id="ProtNLM"/>
    </source>
</evidence>
<gene>
    <name evidence="1" type="ORF">GCM10023149_31510</name>
</gene>
<protein>
    <recommendedName>
        <fullName evidence="3">Phage protein</fullName>
    </recommendedName>
</protein>
<dbReference type="RefSeq" id="WP_345212088.1">
    <property type="nucleotide sequence ID" value="NZ_BAABFT010000008.1"/>
</dbReference>
<name>A0ABP8GPM6_9SPHI</name>
<sequence length="96" mass="10788">MIFEELKTTIKGPKGFKRVIHIKAQQEVAEEYRPDDKPHVFKLHDVQPGLNGEPVFVGVMAFDEAISEWTYTGAELKKEVEQQIADAIKSNCTAGD</sequence>
<organism evidence="1 2">
    <name type="scientific">Mucilaginibacter gynuensis</name>
    <dbReference type="NCBI Taxonomy" id="1302236"/>
    <lineage>
        <taxon>Bacteria</taxon>
        <taxon>Pseudomonadati</taxon>
        <taxon>Bacteroidota</taxon>
        <taxon>Sphingobacteriia</taxon>
        <taxon>Sphingobacteriales</taxon>
        <taxon>Sphingobacteriaceae</taxon>
        <taxon>Mucilaginibacter</taxon>
    </lineage>
</organism>
<dbReference type="Proteomes" id="UP001500582">
    <property type="component" value="Unassembled WGS sequence"/>
</dbReference>
<keyword evidence="2" id="KW-1185">Reference proteome</keyword>
<comment type="caution">
    <text evidence="1">The sequence shown here is derived from an EMBL/GenBank/DDBJ whole genome shotgun (WGS) entry which is preliminary data.</text>
</comment>
<evidence type="ECO:0000313" key="2">
    <source>
        <dbReference type="Proteomes" id="UP001500582"/>
    </source>
</evidence>
<evidence type="ECO:0000313" key="1">
    <source>
        <dbReference type="EMBL" id="GAA4327835.1"/>
    </source>
</evidence>
<proteinExistence type="predicted"/>
<accession>A0ABP8GPM6</accession>